<organism evidence="2 3">
    <name type="scientific">Serendipita vermifera MAFF 305830</name>
    <dbReference type="NCBI Taxonomy" id="933852"/>
    <lineage>
        <taxon>Eukaryota</taxon>
        <taxon>Fungi</taxon>
        <taxon>Dikarya</taxon>
        <taxon>Basidiomycota</taxon>
        <taxon>Agaricomycotina</taxon>
        <taxon>Agaricomycetes</taxon>
        <taxon>Sebacinales</taxon>
        <taxon>Serendipitaceae</taxon>
        <taxon>Serendipita</taxon>
    </lineage>
</organism>
<dbReference type="GO" id="GO:0004672">
    <property type="term" value="F:protein kinase activity"/>
    <property type="evidence" value="ECO:0007669"/>
    <property type="project" value="InterPro"/>
</dbReference>
<dbReference type="PROSITE" id="PS00109">
    <property type="entry name" value="PROTEIN_KINASE_TYR"/>
    <property type="match status" value="1"/>
</dbReference>
<keyword evidence="3" id="KW-1185">Reference proteome</keyword>
<reference evidence="3" key="2">
    <citation type="submission" date="2015-01" db="EMBL/GenBank/DDBJ databases">
        <title>Evolutionary Origins and Diversification of the Mycorrhizal Mutualists.</title>
        <authorList>
            <consortium name="DOE Joint Genome Institute"/>
            <consortium name="Mycorrhizal Genomics Consortium"/>
            <person name="Kohler A."/>
            <person name="Kuo A."/>
            <person name="Nagy L.G."/>
            <person name="Floudas D."/>
            <person name="Copeland A."/>
            <person name="Barry K.W."/>
            <person name="Cichocki N."/>
            <person name="Veneault-Fourrey C."/>
            <person name="LaButti K."/>
            <person name="Lindquist E.A."/>
            <person name="Lipzen A."/>
            <person name="Lundell T."/>
            <person name="Morin E."/>
            <person name="Murat C."/>
            <person name="Riley R."/>
            <person name="Ohm R."/>
            <person name="Sun H."/>
            <person name="Tunlid A."/>
            <person name="Henrissat B."/>
            <person name="Grigoriev I.V."/>
            <person name="Hibbett D.S."/>
            <person name="Martin F."/>
        </authorList>
    </citation>
    <scope>NUCLEOTIDE SEQUENCE [LARGE SCALE GENOMIC DNA]</scope>
    <source>
        <strain evidence="3">MAFF 305830</strain>
    </source>
</reference>
<evidence type="ECO:0000313" key="3">
    <source>
        <dbReference type="Proteomes" id="UP000054097"/>
    </source>
</evidence>
<evidence type="ECO:0000313" key="2">
    <source>
        <dbReference type="EMBL" id="KIM24503.1"/>
    </source>
</evidence>
<dbReference type="HOGENOM" id="CLU_021658_0_0_1"/>
<sequence>MTKDMQPYCDYLNQISALFQDNDASWKIQFITMGREAPKHHPTQTDCQPDIVAIRTYPGAMISADLLSWSHLEATGQVVNGQAAAEAETQAGTCGACHLQARPDLVSTVGILVGESDFKLFRTGACGILHTPSIKWDTPEARRLLYAWVWRLYHPDTDPSITIKMNKHNSNSRIEIKKRPTFTIRSGSETYEDLLVLHAGRSIGRRTIILARQGTAHHSIDSDSDTDSSNPEVNNCNLNDSSSGVFNSSIVIKEQYLDSSRIFIEGPILKKIHSSGLFPGVVECINHEKVRHGDRAVSMSCKETDQDGVSSAKSRYKTRIVLKDQGTRLADVRTVRTFLKGIYDALEITRVLFREHKILHRDISPNNVLIRGGPEPYRGDIPDYLNDMCFADYLLKPSSGDDNPDPESDCRQRLTTSVFLIDFDCSENQGPDSHVLGDPCVRMGTPTFMARMVRSSVYPYGLYSIPPMPDLDSRVLPRYKKALGNRLEVFPAKKKEFVEIPAKSKMKPEDFRHLLRYDAESVFWFAMWWCIQAQPAEKSIAEEKIPHSLWVNLAGESGSRNALFVKDFPSYPFLHSSYARLVTLLDEMREHLQGDLDYSKDEDKKNPEYVHEALQRVLLKFLVENDKEEFMDLQMADQPRSVAQAPLGSRMY</sequence>
<evidence type="ECO:0000259" key="1">
    <source>
        <dbReference type="Pfam" id="PF17667"/>
    </source>
</evidence>
<feature type="domain" description="Fungal-type protein kinase" evidence="1">
    <location>
        <begin position="249"/>
        <end position="530"/>
    </location>
</feature>
<protein>
    <recommendedName>
        <fullName evidence="1">Fungal-type protein kinase domain-containing protein</fullName>
    </recommendedName>
</protein>
<dbReference type="Pfam" id="PF17667">
    <property type="entry name" value="Pkinase_fungal"/>
    <property type="match status" value="1"/>
</dbReference>
<dbReference type="AlphaFoldDB" id="A0A0C2WDE6"/>
<gene>
    <name evidence="2" type="ORF">M408DRAFT_26973</name>
</gene>
<dbReference type="InterPro" id="IPR040976">
    <property type="entry name" value="Pkinase_fungal"/>
</dbReference>
<dbReference type="OrthoDB" id="5569250at2759"/>
<dbReference type="Gene3D" id="1.10.510.10">
    <property type="entry name" value="Transferase(Phosphotransferase) domain 1"/>
    <property type="match status" value="1"/>
</dbReference>
<dbReference type="InterPro" id="IPR011009">
    <property type="entry name" value="Kinase-like_dom_sf"/>
</dbReference>
<reference evidence="2 3" key="1">
    <citation type="submission" date="2014-04" db="EMBL/GenBank/DDBJ databases">
        <authorList>
            <consortium name="DOE Joint Genome Institute"/>
            <person name="Kuo A."/>
            <person name="Zuccaro A."/>
            <person name="Kohler A."/>
            <person name="Nagy L.G."/>
            <person name="Floudas D."/>
            <person name="Copeland A."/>
            <person name="Barry K.W."/>
            <person name="Cichocki N."/>
            <person name="Veneault-Fourrey C."/>
            <person name="LaButti K."/>
            <person name="Lindquist E.A."/>
            <person name="Lipzen A."/>
            <person name="Lundell T."/>
            <person name="Morin E."/>
            <person name="Murat C."/>
            <person name="Sun H."/>
            <person name="Tunlid A."/>
            <person name="Henrissat B."/>
            <person name="Grigoriev I.V."/>
            <person name="Hibbett D.S."/>
            <person name="Martin F."/>
            <person name="Nordberg H.P."/>
            <person name="Cantor M.N."/>
            <person name="Hua S.X."/>
        </authorList>
    </citation>
    <scope>NUCLEOTIDE SEQUENCE [LARGE SCALE GENOMIC DNA]</scope>
    <source>
        <strain evidence="2 3">MAFF 305830</strain>
    </source>
</reference>
<name>A0A0C2WDE6_SERVB</name>
<dbReference type="InterPro" id="IPR008266">
    <property type="entry name" value="Tyr_kinase_AS"/>
</dbReference>
<dbReference type="SUPFAM" id="SSF56112">
    <property type="entry name" value="Protein kinase-like (PK-like)"/>
    <property type="match status" value="1"/>
</dbReference>
<dbReference type="EMBL" id="KN824323">
    <property type="protein sequence ID" value="KIM24503.1"/>
    <property type="molecule type" value="Genomic_DNA"/>
</dbReference>
<accession>A0A0C2WDE6</accession>
<dbReference type="Proteomes" id="UP000054097">
    <property type="component" value="Unassembled WGS sequence"/>
</dbReference>
<proteinExistence type="predicted"/>